<feature type="region of interest" description="Disordered" evidence="16">
    <location>
        <begin position="1157"/>
        <end position="1486"/>
    </location>
</feature>
<dbReference type="GO" id="GO:0046872">
    <property type="term" value="F:metal ion binding"/>
    <property type="evidence" value="ECO:0007669"/>
    <property type="project" value="UniProtKB-KW"/>
</dbReference>
<dbReference type="GO" id="GO:0006265">
    <property type="term" value="P:DNA topological change"/>
    <property type="evidence" value="ECO:0007669"/>
    <property type="project" value="UniProtKB-UniRule"/>
</dbReference>
<feature type="active site" description="O-(5'-phospho-DNA)-tyrosine intermediate" evidence="14">
    <location>
        <position position="709"/>
    </location>
</feature>
<evidence type="ECO:0000256" key="1">
    <source>
        <dbReference type="ARBA" id="ARBA00000185"/>
    </source>
</evidence>
<comment type="cofactor">
    <cofactor evidence="2">
        <name>Mg(2+)</name>
        <dbReference type="ChEBI" id="CHEBI:18420"/>
    </cofactor>
</comment>
<evidence type="ECO:0000256" key="4">
    <source>
        <dbReference type="ARBA" id="ARBA00004642"/>
    </source>
</evidence>
<dbReference type="GO" id="GO:0003677">
    <property type="term" value="F:DNA binding"/>
    <property type="evidence" value="ECO:0007669"/>
    <property type="project" value="UniProtKB-UniRule"/>
</dbReference>
<dbReference type="InterPro" id="IPR031660">
    <property type="entry name" value="TOPRIM_C"/>
</dbReference>
<feature type="compositionally biased region" description="Basic and acidic residues" evidence="16">
    <location>
        <begin position="1217"/>
        <end position="1227"/>
    </location>
</feature>
<dbReference type="Gene3D" id="3.30.230.10">
    <property type="match status" value="1"/>
</dbReference>
<dbReference type="InterPro" id="IPR013759">
    <property type="entry name" value="Topo_IIA_B_C"/>
</dbReference>
<dbReference type="GO" id="GO:0005654">
    <property type="term" value="C:nucleoplasm"/>
    <property type="evidence" value="ECO:0007669"/>
    <property type="project" value="UniProtKB-SubCell"/>
</dbReference>
<evidence type="ECO:0000256" key="7">
    <source>
        <dbReference type="ARBA" id="ARBA00022741"/>
    </source>
</evidence>
<proteinExistence type="inferred from homology"/>
<sequence>MAKSGGCGAGAGVGGGNGALTWVTLFDQNNAAKKEESETANKNDSSKKLSVERVYQKKTQLEHILLRPDTYIGSVEPLTQFMWVYDEDVGMNCREVTFVPGLYKIFDEILVNAADNKQRDKNMTCIKVSIDPESNIISIWNNGKGIPVVEHKVEKVYVPALIFGQLLTSSNYDDDEKKVTGGRNGYGAKLCNIFSTKFTVETACKEYKHSFKQVNGFRSYVDLYVKDKLDETGVALKVIHELANERWDVCLTLSEKGFQQISFVNSIATTKGGRHVDYVVDQVVGKLIEVVKKKNKAGVSVKPFQASNCGIVESILNWVKFKAQTQLNKKCSSVKYSKIKGIPKLDDANDAGGKHSLECTLILTEGDSAKSLAVSGLGVIGRDRYGVFPLRGKILNVREASHKQIMENAEINNIIKIVGLQYKKSYDDAESLKTLRYGKIMIMTDQDQDGSHIKGLLINFIHHNWPSLLKHGFLEEFITPIVKASKNKQELSFYSIPEFDEWKKHIENQKAWKIKYYKGLGTSTAKEAKEYFADMERHRILFRYAGPEDDAAITLAFSKKKIDDRKEWLTNFMEDRRQRRLHGLPEQFLYGTATKHLTYNDFINKELILFSNSDNERSIPSLVDGFKPGQRKVLFTCFKRNDKREVKVAQLAGSVAEMSAYHHGEQALMMTIVNLAQNFVGSNNINLLQPIGQFGTRLHGGKDAASPRYIFTMLSSLARLLFPAVDDNLLKFLYDDNQRVEPEWYIPIIPMVLINGAEGIGTGWACKLPNYDAREIVNNVRRMLDGLDPHPMLPNYKNFKGTIQELGQNQYAVSGEIFVVDRNTVEITELPVRTWTQVYKEQVLEPMLNGTDKTPALISDYKEYHTDTTVKFVVKMTEEKLAQAEAAGLHKVFKLQTTLTCNSMVLFDHMGCLKKYETVQDILKEFFDLRLSYYGLRKEWLVGMLGAESTKLNNQARFILEKIQGKITIENRSKKDLIQMLVQRGYESDPVKAWKEAQEKAAEEDETQNQHDDSSSDSGTPSGPDFNYILNMSLWSLTKEKVEELIKQRDAKGRDVNDLKRKSPSDLWKEDLAAFVEELDKVESQEREDILAGMSGKAIKGKVGKPKVKKLQLEETMPSPYGRRIIPEITAMKADASKKLLKKKKGDLDTAAVKVEFDEEFSGAPVEGAGEEALTPSAPMNKGPKPKREKKEPGTRVRKTPTSSGKPSAKKVKKRNPWSDDESKSESDLEETEPVVIPRDSLLRRAAAERPKYTFDFSEEEDDDADDDDDDNNDLEELKVKASPITNDGEDEFVPSDGLDKDEYTFSPGKSKATPEKSLHDKKSQDFGNLFSFPSYSQKSEDDSAKFDSNEEDSASVFSPSFGLKQTDKVPSKTVAAKKGKPSSDTAPKPKRAPKQKKVVEAVNSDSDSEFGIPKKTTTPKGKGRGAKKRKASGSENEGDYNPGRKTSKTTSKKPKKTSFDQDSDVDIFPSEFPTEPPSLPRTGRARKEVKYFAESDEEEEDVDFAMFN</sequence>
<dbReference type="Pfam" id="PF02518">
    <property type="entry name" value="HATPase_c"/>
    <property type="match status" value="1"/>
</dbReference>
<dbReference type="Pfam" id="PF00521">
    <property type="entry name" value="DNA_topoisoIV"/>
    <property type="match status" value="1"/>
</dbReference>
<name>A0A2J8WZ38_PONAB</name>
<dbReference type="Pfam" id="PF01751">
    <property type="entry name" value="Toprim"/>
    <property type="match status" value="1"/>
</dbReference>
<dbReference type="PRINTS" id="PR01158">
    <property type="entry name" value="TOPISMRASEII"/>
</dbReference>
<organism evidence="19">
    <name type="scientific">Pongo abelii</name>
    <name type="common">Sumatran orangutan</name>
    <name type="synonym">Pongo pygmaeus abelii</name>
    <dbReference type="NCBI Taxonomy" id="9601"/>
    <lineage>
        <taxon>Eukaryota</taxon>
        <taxon>Metazoa</taxon>
        <taxon>Chordata</taxon>
        <taxon>Craniata</taxon>
        <taxon>Vertebrata</taxon>
        <taxon>Euteleostomi</taxon>
        <taxon>Mammalia</taxon>
        <taxon>Eutheria</taxon>
        <taxon>Euarchontoglires</taxon>
        <taxon>Primates</taxon>
        <taxon>Haplorrhini</taxon>
        <taxon>Catarrhini</taxon>
        <taxon>Hominidae</taxon>
        <taxon>Pongo</taxon>
    </lineage>
</organism>
<dbReference type="Gene3D" id="3.30.1360.40">
    <property type="match status" value="1"/>
</dbReference>
<dbReference type="Pfam" id="PF08070">
    <property type="entry name" value="DTHCT"/>
    <property type="match status" value="1"/>
</dbReference>
<dbReference type="Gene3D" id="3.30.1490.30">
    <property type="match status" value="1"/>
</dbReference>
<dbReference type="Gene3D" id="3.90.199.10">
    <property type="entry name" value="Topoisomerase II, domain 5"/>
    <property type="match status" value="1"/>
</dbReference>
<dbReference type="PROSITE" id="PS50880">
    <property type="entry name" value="TOPRIM"/>
    <property type="match status" value="1"/>
</dbReference>
<dbReference type="CDD" id="cd03481">
    <property type="entry name" value="TopoIIA_Trans_ScTopoIIA"/>
    <property type="match status" value="1"/>
</dbReference>
<evidence type="ECO:0000259" key="18">
    <source>
        <dbReference type="PROSITE" id="PS52040"/>
    </source>
</evidence>
<comment type="catalytic activity">
    <reaction evidence="1 14 15">
        <text>ATP-dependent breakage, passage and rejoining of double-stranded DNA.</text>
        <dbReference type="EC" id="5.6.2.2"/>
    </reaction>
</comment>
<dbReference type="Gene3D" id="1.10.268.10">
    <property type="entry name" value="Topoisomerase, domain 3"/>
    <property type="match status" value="1"/>
</dbReference>
<dbReference type="InterPro" id="IPR036890">
    <property type="entry name" value="HATPase_C_sf"/>
</dbReference>
<keyword evidence="9" id="KW-0460">Magnesium</keyword>
<dbReference type="CDD" id="cd03365">
    <property type="entry name" value="TOPRIM_TopoIIA"/>
    <property type="match status" value="1"/>
</dbReference>
<dbReference type="InterPro" id="IPR012542">
    <property type="entry name" value="DTHCT"/>
</dbReference>
<keyword evidence="12 14" id="KW-0413">Isomerase</keyword>
<feature type="region of interest" description="Disordered" evidence="16">
    <location>
        <begin position="993"/>
        <end position="1023"/>
    </location>
</feature>
<keyword evidence="11 14" id="KW-0238">DNA-binding</keyword>
<dbReference type="FunFam" id="3.30.1360.40:FF:000003">
    <property type="entry name" value="DNA topoisomerase 2"/>
    <property type="match status" value="1"/>
</dbReference>
<evidence type="ECO:0000259" key="17">
    <source>
        <dbReference type="PROSITE" id="PS50880"/>
    </source>
</evidence>
<feature type="compositionally biased region" description="Basic and acidic residues" evidence="16">
    <location>
        <begin position="1313"/>
        <end position="1325"/>
    </location>
</feature>
<evidence type="ECO:0000313" key="19">
    <source>
        <dbReference type="EMBL" id="PNJ75020.1"/>
    </source>
</evidence>
<dbReference type="InterPro" id="IPR018522">
    <property type="entry name" value="TopoIIA_CS"/>
</dbReference>
<feature type="domain" description="Topo IIA-type catalytic" evidence="18">
    <location>
        <begin position="619"/>
        <end position="1072"/>
    </location>
</feature>
<keyword evidence="8 15" id="KW-0067">ATP-binding</keyword>
<dbReference type="Gene3D" id="3.40.50.670">
    <property type="match status" value="1"/>
</dbReference>
<comment type="subunit">
    <text evidence="15">Homodimer.</text>
</comment>
<feature type="compositionally biased region" description="Basic and acidic residues" evidence="16">
    <location>
        <begin position="1241"/>
        <end position="1253"/>
    </location>
</feature>
<dbReference type="GO" id="GO:0000712">
    <property type="term" value="P:resolution of meiotic recombination intermediates"/>
    <property type="evidence" value="ECO:0007669"/>
    <property type="project" value="TreeGrafter"/>
</dbReference>
<dbReference type="PROSITE" id="PS52040">
    <property type="entry name" value="TOPO_IIA"/>
    <property type="match status" value="1"/>
</dbReference>
<dbReference type="InterPro" id="IPR002205">
    <property type="entry name" value="Topo_IIA_dom_A"/>
</dbReference>
<dbReference type="InterPro" id="IPR013506">
    <property type="entry name" value="Topo_IIA_bsu_dom2"/>
</dbReference>
<dbReference type="SUPFAM" id="SSF54211">
    <property type="entry name" value="Ribosomal protein S5 domain 2-like"/>
    <property type="match status" value="1"/>
</dbReference>
<accession>A0A2J8WZ38</accession>
<evidence type="ECO:0000256" key="11">
    <source>
        <dbReference type="ARBA" id="ARBA00023125"/>
    </source>
</evidence>
<dbReference type="PRINTS" id="PR00418">
    <property type="entry name" value="TPI2FAMILY"/>
</dbReference>
<dbReference type="InterPro" id="IPR013758">
    <property type="entry name" value="Topo_IIA_A/C_ab"/>
</dbReference>
<keyword evidence="7 15" id="KW-0547">Nucleotide-binding</keyword>
<dbReference type="Gene3D" id="3.30.565.10">
    <property type="entry name" value="Histidine kinase-like ATPase, C-terminal domain"/>
    <property type="match status" value="1"/>
</dbReference>
<dbReference type="PANTHER" id="PTHR10169:SF36">
    <property type="entry name" value="DNA TOPOISOMERASE 2-BETA"/>
    <property type="match status" value="1"/>
</dbReference>
<dbReference type="CDD" id="cd00187">
    <property type="entry name" value="TOP4c"/>
    <property type="match status" value="1"/>
</dbReference>
<comment type="caution">
    <text evidence="19">The sequence shown here is derived from an EMBL/GenBank/DDBJ whole genome shotgun (WGS) entry which is preliminary data.</text>
</comment>
<evidence type="ECO:0000256" key="9">
    <source>
        <dbReference type="ARBA" id="ARBA00022842"/>
    </source>
</evidence>
<dbReference type="EC" id="5.6.2.2" evidence="15"/>
<dbReference type="GO" id="GO:0005524">
    <property type="term" value="F:ATP binding"/>
    <property type="evidence" value="ECO:0007669"/>
    <property type="project" value="UniProtKB-UniRule"/>
</dbReference>
<keyword evidence="10 14" id="KW-0799">Topoisomerase</keyword>
<dbReference type="FunFam" id="1.10.268.10:FF:000002">
    <property type="entry name" value="DNA topoisomerase 2"/>
    <property type="match status" value="1"/>
</dbReference>
<comment type="similarity">
    <text evidence="5 15">Belongs to the type II topoisomerase family.</text>
</comment>
<reference evidence="19" key="1">
    <citation type="submission" date="2017-12" db="EMBL/GenBank/DDBJ databases">
        <title>High-resolution comparative analysis of great ape genomes.</title>
        <authorList>
            <person name="Pollen A."/>
            <person name="Hastie A."/>
            <person name="Hormozdiari F."/>
            <person name="Dougherty M."/>
            <person name="Liu R."/>
            <person name="Chaisson M."/>
            <person name="Hoppe E."/>
            <person name="Hill C."/>
            <person name="Pang A."/>
            <person name="Hillier L."/>
            <person name="Baker C."/>
            <person name="Armstrong J."/>
            <person name="Shendure J."/>
            <person name="Paten B."/>
            <person name="Wilson R."/>
            <person name="Chao H."/>
            <person name="Schneider V."/>
            <person name="Ventura M."/>
            <person name="Kronenberg Z."/>
            <person name="Murali S."/>
            <person name="Gordon D."/>
            <person name="Cantsilieris S."/>
            <person name="Munson K."/>
            <person name="Nelson B."/>
            <person name="Raja A."/>
            <person name="Underwood J."/>
            <person name="Diekhans M."/>
            <person name="Fiddes I."/>
            <person name="Haussler D."/>
            <person name="Eichler E."/>
        </authorList>
    </citation>
    <scope>NUCLEOTIDE SEQUENCE [LARGE SCALE GENOMIC DNA]</scope>
    <source>
        <strain evidence="19">Susie</strain>
    </source>
</reference>
<feature type="compositionally biased region" description="Basic residues" evidence="16">
    <location>
        <begin position="1446"/>
        <end position="1457"/>
    </location>
</feature>
<gene>
    <name evidence="19" type="ORF">CR201_G0006586</name>
</gene>
<dbReference type="InterPro" id="IPR050634">
    <property type="entry name" value="DNA_Topoisomerase_II"/>
</dbReference>
<dbReference type="FunFam" id="3.90.199.10:FF:000002">
    <property type="entry name" value="DNA topoisomerase 2"/>
    <property type="match status" value="1"/>
</dbReference>
<comment type="function">
    <text evidence="15">Key decatenating enzyme that alters DNA topology by binding to two double-stranded DNA molecules, generating a double-stranded break in one of the strands, passing the intact strand through the broken strand, and religating the broken strand.</text>
</comment>
<dbReference type="InterPro" id="IPR034157">
    <property type="entry name" value="TOPRIM_TopoII"/>
</dbReference>
<evidence type="ECO:0000256" key="14">
    <source>
        <dbReference type="PROSITE-ProRule" id="PRU01384"/>
    </source>
</evidence>
<feature type="compositionally biased region" description="Basic and acidic residues" evidence="16">
    <location>
        <begin position="1339"/>
        <end position="1349"/>
    </location>
</feature>
<dbReference type="InterPro" id="IPR013760">
    <property type="entry name" value="Topo_IIA-like_dom_sf"/>
</dbReference>
<evidence type="ECO:0000256" key="13">
    <source>
        <dbReference type="ARBA" id="ARBA00023242"/>
    </source>
</evidence>
<dbReference type="CDD" id="cd16930">
    <property type="entry name" value="HATPase_TopII-like"/>
    <property type="match status" value="1"/>
</dbReference>
<dbReference type="SUPFAM" id="SSF55874">
    <property type="entry name" value="ATPase domain of HSP90 chaperone/DNA topoisomerase II/histidine kinase"/>
    <property type="match status" value="1"/>
</dbReference>
<comment type="cofactor">
    <cofactor evidence="15">
        <name>Ca(2+)</name>
        <dbReference type="ChEBI" id="CHEBI:29108"/>
    </cofactor>
    <cofactor evidence="15">
        <name>Mg(2+)</name>
        <dbReference type="ChEBI" id="CHEBI:18420"/>
    </cofactor>
    <cofactor evidence="15">
        <name>Mn(2+)</name>
        <dbReference type="ChEBI" id="CHEBI:29035"/>
    </cofactor>
</comment>
<evidence type="ECO:0000256" key="8">
    <source>
        <dbReference type="ARBA" id="ARBA00022840"/>
    </source>
</evidence>
<dbReference type="InterPro" id="IPR013757">
    <property type="entry name" value="Topo_IIA_A_a_sf"/>
</dbReference>
<dbReference type="SUPFAM" id="SSF56719">
    <property type="entry name" value="Type II DNA topoisomerase"/>
    <property type="match status" value="1"/>
</dbReference>
<evidence type="ECO:0000256" key="2">
    <source>
        <dbReference type="ARBA" id="ARBA00001946"/>
    </source>
</evidence>
<evidence type="ECO:0000256" key="15">
    <source>
        <dbReference type="RuleBase" id="RU362094"/>
    </source>
</evidence>
<dbReference type="Pfam" id="PF00204">
    <property type="entry name" value="DNA_gyraseB"/>
    <property type="match status" value="1"/>
</dbReference>
<feature type="compositionally biased region" description="Basic residues" evidence="16">
    <location>
        <begin position="1422"/>
        <end position="1432"/>
    </location>
</feature>
<dbReference type="InterPro" id="IPR014721">
    <property type="entry name" value="Ribsml_uS5_D2-typ_fold_subgr"/>
</dbReference>
<dbReference type="GO" id="GO:0045870">
    <property type="term" value="P:positive regulation of single stranded viral RNA replication via double stranded DNA intermediate"/>
    <property type="evidence" value="ECO:0007669"/>
    <property type="project" value="UniProtKB-ARBA"/>
</dbReference>
<dbReference type="Pfam" id="PF16898">
    <property type="entry name" value="TOPRIM_C"/>
    <property type="match status" value="1"/>
</dbReference>
<dbReference type="GO" id="GO:0000819">
    <property type="term" value="P:sister chromatid segregation"/>
    <property type="evidence" value="ECO:0007669"/>
    <property type="project" value="TreeGrafter"/>
</dbReference>
<dbReference type="InterPro" id="IPR001241">
    <property type="entry name" value="Topo_IIA"/>
</dbReference>
<feature type="compositionally biased region" description="Acidic residues" evidence="16">
    <location>
        <begin position="1257"/>
        <end position="1275"/>
    </location>
</feature>
<evidence type="ECO:0000256" key="5">
    <source>
        <dbReference type="ARBA" id="ARBA00011080"/>
    </source>
</evidence>
<dbReference type="GO" id="GO:0003918">
    <property type="term" value="F:DNA topoisomerase type II (double strand cut, ATP-hydrolyzing) activity"/>
    <property type="evidence" value="ECO:0007669"/>
    <property type="project" value="UniProtKB-UniRule"/>
</dbReference>
<dbReference type="SMART" id="SM00434">
    <property type="entry name" value="TOP4c"/>
    <property type="match status" value="1"/>
</dbReference>
<evidence type="ECO:0000256" key="16">
    <source>
        <dbReference type="SAM" id="MobiDB-lite"/>
    </source>
</evidence>
<dbReference type="EMBL" id="NDHI03003375">
    <property type="protein sequence ID" value="PNJ75020.1"/>
    <property type="molecule type" value="Genomic_DNA"/>
</dbReference>
<dbReference type="InterPro" id="IPR003594">
    <property type="entry name" value="HATPase_dom"/>
</dbReference>
<comment type="subcellular location">
    <subcellularLocation>
        <location evidence="3">Nucleus</location>
        <location evidence="3">Nucleolus</location>
    </subcellularLocation>
    <subcellularLocation>
        <location evidence="4">Nucleus</location>
        <location evidence="4">Nucleoplasm</location>
    </subcellularLocation>
</comment>
<dbReference type="PANTHER" id="PTHR10169">
    <property type="entry name" value="DNA TOPOISOMERASE/GYRASE"/>
    <property type="match status" value="1"/>
</dbReference>
<feature type="domain" description="Toprim" evidence="17">
    <location>
        <begin position="359"/>
        <end position="476"/>
    </location>
</feature>
<dbReference type="SMART" id="SM00433">
    <property type="entry name" value="TOP2c"/>
    <property type="match status" value="1"/>
</dbReference>
<protein>
    <recommendedName>
        <fullName evidence="15">DNA topoisomerase 2</fullName>
        <ecNumber evidence="15">5.6.2.2</ecNumber>
    </recommendedName>
</protein>
<dbReference type="FunFam" id="3.40.50.670:FF:000001">
    <property type="entry name" value="DNA topoisomerase 2"/>
    <property type="match status" value="2"/>
</dbReference>
<dbReference type="InterPro" id="IPR006171">
    <property type="entry name" value="TOPRIM_dom"/>
</dbReference>
<dbReference type="InterPro" id="IPR020568">
    <property type="entry name" value="Ribosomal_Su5_D2-typ_SF"/>
</dbReference>
<keyword evidence="13" id="KW-0539">Nucleus</keyword>
<dbReference type="PROSITE" id="PS00177">
    <property type="entry name" value="TOPOISOMERASE_II"/>
    <property type="match status" value="1"/>
</dbReference>
<dbReference type="FunFam" id="3.30.1490.30:FF:000001">
    <property type="entry name" value="DNA topoisomerase 2"/>
    <property type="match status" value="1"/>
</dbReference>
<evidence type="ECO:0000256" key="12">
    <source>
        <dbReference type="ARBA" id="ARBA00023235"/>
    </source>
</evidence>
<dbReference type="GO" id="GO:0005730">
    <property type="term" value="C:nucleolus"/>
    <property type="evidence" value="ECO:0007669"/>
    <property type="project" value="UniProtKB-SubCell"/>
</dbReference>
<evidence type="ECO:0000256" key="10">
    <source>
        <dbReference type="ARBA" id="ARBA00023029"/>
    </source>
</evidence>
<dbReference type="InterPro" id="IPR001154">
    <property type="entry name" value="TopoII_euk"/>
</dbReference>
<evidence type="ECO:0000256" key="6">
    <source>
        <dbReference type="ARBA" id="ARBA00022723"/>
    </source>
</evidence>
<evidence type="ECO:0000256" key="3">
    <source>
        <dbReference type="ARBA" id="ARBA00004604"/>
    </source>
</evidence>
<keyword evidence="6" id="KW-0479">Metal-binding</keyword>